<protein>
    <submittedName>
        <fullName evidence="9">Carbon starvation protein A</fullName>
    </submittedName>
</protein>
<reference evidence="9" key="1">
    <citation type="submission" date="2020-10" db="EMBL/GenBank/DDBJ databases">
        <authorList>
            <person name="Gilroy R."/>
        </authorList>
    </citation>
    <scope>NUCLEOTIDE SEQUENCE</scope>
    <source>
        <strain evidence="9">1383</strain>
    </source>
</reference>
<evidence type="ECO:0000256" key="7">
    <source>
        <dbReference type="SAM" id="Phobius"/>
    </source>
</evidence>
<feature type="transmembrane region" description="Helical" evidence="7">
    <location>
        <begin position="227"/>
        <end position="245"/>
    </location>
</feature>
<dbReference type="AlphaFoldDB" id="A0A9D1KTU3"/>
<feature type="transmembrane region" description="Helical" evidence="7">
    <location>
        <begin position="309"/>
        <end position="329"/>
    </location>
</feature>
<feature type="transmembrane region" description="Helical" evidence="7">
    <location>
        <begin position="81"/>
        <end position="104"/>
    </location>
</feature>
<evidence type="ECO:0000256" key="1">
    <source>
        <dbReference type="ARBA" id="ARBA00004651"/>
    </source>
</evidence>
<dbReference type="GO" id="GO:0005886">
    <property type="term" value="C:plasma membrane"/>
    <property type="evidence" value="ECO:0007669"/>
    <property type="project" value="UniProtKB-SubCell"/>
</dbReference>
<evidence type="ECO:0000256" key="5">
    <source>
        <dbReference type="ARBA" id="ARBA00022989"/>
    </source>
</evidence>
<proteinExistence type="inferred from homology"/>
<evidence type="ECO:0000313" key="10">
    <source>
        <dbReference type="Proteomes" id="UP000824161"/>
    </source>
</evidence>
<feature type="domain" description="CstA N-terminal" evidence="8">
    <location>
        <begin position="158"/>
        <end position="302"/>
    </location>
</feature>
<dbReference type="EMBL" id="DVLY01000015">
    <property type="protein sequence ID" value="HIT97340.1"/>
    <property type="molecule type" value="Genomic_DNA"/>
</dbReference>
<dbReference type="PANTHER" id="PTHR30252:SF4">
    <property type="entry name" value="CARBON STARVATION"/>
    <property type="match status" value="1"/>
</dbReference>
<dbReference type="GO" id="GO:0009267">
    <property type="term" value="P:cellular response to starvation"/>
    <property type="evidence" value="ECO:0007669"/>
    <property type="project" value="InterPro"/>
</dbReference>
<keyword evidence="3" id="KW-1003">Cell membrane</keyword>
<feature type="domain" description="CstA N-terminal" evidence="8">
    <location>
        <begin position="6"/>
        <end position="143"/>
    </location>
</feature>
<feature type="transmembrane region" description="Helical" evidence="7">
    <location>
        <begin position="162"/>
        <end position="179"/>
    </location>
</feature>
<dbReference type="Proteomes" id="UP000824161">
    <property type="component" value="Unassembled WGS sequence"/>
</dbReference>
<feature type="transmembrane region" description="Helical" evidence="7">
    <location>
        <begin position="387"/>
        <end position="408"/>
    </location>
</feature>
<feature type="transmembrane region" description="Helical" evidence="7">
    <location>
        <begin position="186"/>
        <end position="207"/>
    </location>
</feature>
<feature type="transmembrane region" description="Helical" evidence="7">
    <location>
        <begin position="266"/>
        <end position="289"/>
    </location>
</feature>
<comment type="subcellular location">
    <subcellularLocation>
        <location evidence="1">Cell membrane</location>
        <topology evidence="1">Multi-pass membrane protein</topology>
    </subcellularLocation>
</comment>
<dbReference type="InterPro" id="IPR003706">
    <property type="entry name" value="CstA_N"/>
</dbReference>
<evidence type="ECO:0000256" key="6">
    <source>
        <dbReference type="ARBA" id="ARBA00023136"/>
    </source>
</evidence>
<feature type="transmembrane region" description="Helical" evidence="7">
    <location>
        <begin position="415"/>
        <end position="434"/>
    </location>
</feature>
<dbReference type="Pfam" id="PF02554">
    <property type="entry name" value="CstA"/>
    <property type="match status" value="2"/>
</dbReference>
<keyword evidence="4 7" id="KW-0812">Transmembrane</keyword>
<sequence>MVSFSICLLALVVGYFVYGRVVERIFGPDPGRKTPALERPDGVDYVVLPRWKIFMIQFLNIAGLGPIFGAILGAKFGVSSYLWIVLGTIFAGAVHDYTAGMLSLRYGGKSLPELIGMCLGKYAKQIMVVFTVLLMVLVGAVFVDGPAQLLARLTPDHLDATFWIVVVFAYYILATLLPIDKIIGRIYPVFGAALLFMAVGIMAMLFVHRPDLPELWEGMPNPQPEGLPIFPIMFISIACGAISGFHATQSPMMARCMTNERQGRPIFYGAMVCEGIVALIWAAAATYFFHREGFAESNAAVVVNDITVGWLGTIGSILAMLGVIAAPITSGDTAFRSARLIVADTLKIDQKSVLKRLYICIPMFLAAIGILVYSMSDADGFARIWRYFAWSNQTLAVFTLWAVTVWLFRERKCYWITLIPALFMTAVCTTYLFIAPEGFSWAAGTSYTVGGVCVAIAAVWFAVWAWKLRKQGL</sequence>
<evidence type="ECO:0000313" key="9">
    <source>
        <dbReference type="EMBL" id="HIT97340.1"/>
    </source>
</evidence>
<comment type="similarity">
    <text evidence="2">Belongs to the peptide transporter carbon starvation (CstA) (TC 2.A.114) family.</text>
</comment>
<gene>
    <name evidence="9" type="ORF">IAC44_00720</name>
</gene>
<comment type="caution">
    <text evidence="9">The sequence shown here is derived from an EMBL/GenBank/DDBJ whole genome shotgun (WGS) entry which is preliminary data.</text>
</comment>
<keyword evidence="5 7" id="KW-1133">Transmembrane helix</keyword>
<evidence type="ECO:0000256" key="2">
    <source>
        <dbReference type="ARBA" id="ARBA00007755"/>
    </source>
</evidence>
<organism evidence="9 10">
    <name type="scientific">Candidatus Merdimorpha stercoravium</name>
    <dbReference type="NCBI Taxonomy" id="2840863"/>
    <lineage>
        <taxon>Bacteria</taxon>
        <taxon>Pseudomonadati</taxon>
        <taxon>Bacteroidota</taxon>
        <taxon>Flavobacteriia</taxon>
        <taxon>Flavobacteriales</taxon>
        <taxon>Candidatus Merdimorpha</taxon>
    </lineage>
</organism>
<accession>A0A9D1KTU3</accession>
<feature type="transmembrane region" description="Helical" evidence="7">
    <location>
        <begin position="125"/>
        <end position="142"/>
    </location>
</feature>
<name>A0A9D1KTU3_9FLAO</name>
<evidence type="ECO:0000256" key="4">
    <source>
        <dbReference type="ARBA" id="ARBA00022692"/>
    </source>
</evidence>
<feature type="transmembrane region" description="Helical" evidence="7">
    <location>
        <begin position="357"/>
        <end position="375"/>
    </location>
</feature>
<reference evidence="9" key="2">
    <citation type="journal article" date="2021" name="PeerJ">
        <title>Extensive microbial diversity within the chicken gut microbiome revealed by metagenomics and culture.</title>
        <authorList>
            <person name="Gilroy R."/>
            <person name="Ravi A."/>
            <person name="Getino M."/>
            <person name="Pursley I."/>
            <person name="Horton D.L."/>
            <person name="Alikhan N.F."/>
            <person name="Baker D."/>
            <person name="Gharbi K."/>
            <person name="Hall N."/>
            <person name="Watson M."/>
            <person name="Adriaenssens E.M."/>
            <person name="Foster-Nyarko E."/>
            <person name="Jarju S."/>
            <person name="Secka A."/>
            <person name="Antonio M."/>
            <person name="Oren A."/>
            <person name="Chaudhuri R.R."/>
            <person name="La Ragione R."/>
            <person name="Hildebrand F."/>
            <person name="Pallen M.J."/>
        </authorList>
    </citation>
    <scope>NUCLEOTIDE SEQUENCE</scope>
    <source>
        <strain evidence="9">1383</strain>
    </source>
</reference>
<evidence type="ECO:0000259" key="8">
    <source>
        <dbReference type="Pfam" id="PF02554"/>
    </source>
</evidence>
<feature type="transmembrane region" description="Helical" evidence="7">
    <location>
        <begin position="446"/>
        <end position="466"/>
    </location>
</feature>
<dbReference type="PANTHER" id="PTHR30252">
    <property type="entry name" value="INNER MEMBRANE PEPTIDE TRANSPORTER"/>
    <property type="match status" value="1"/>
</dbReference>
<keyword evidence="6 7" id="KW-0472">Membrane</keyword>
<dbReference type="InterPro" id="IPR051605">
    <property type="entry name" value="CstA"/>
</dbReference>
<evidence type="ECO:0000256" key="3">
    <source>
        <dbReference type="ARBA" id="ARBA00022475"/>
    </source>
</evidence>